<protein>
    <submittedName>
        <fullName evidence="1">Uncharacterized protein</fullName>
    </submittedName>
</protein>
<organism evidence="1 2">
    <name type="scientific">Chondromyces apiculatus DSM 436</name>
    <dbReference type="NCBI Taxonomy" id="1192034"/>
    <lineage>
        <taxon>Bacteria</taxon>
        <taxon>Pseudomonadati</taxon>
        <taxon>Myxococcota</taxon>
        <taxon>Polyangia</taxon>
        <taxon>Polyangiales</taxon>
        <taxon>Polyangiaceae</taxon>
        <taxon>Chondromyces</taxon>
    </lineage>
</organism>
<reference evidence="1 2" key="1">
    <citation type="submission" date="2013-05" db="EMBL/GenBank/DDBJ databases">
        <title>Genome assembly of Chondromyces apiculatus DSM 436.</title>
        <authorList>
            <person name="Sharma G."/>
            <person name="Khatri I."/>
            <person name="Kaur C."/>
            <person name="Mayilraj S."/>
            <person name="Subramanian S."/>
        </authorList>
    </citation>
    <scope>NUCLEOTIDE SEQUENCE [LARGE SCALE GENOMIC DNA]</scope>
    <source>
        <strain evidence="1 2">DSM 436</strain>
    </source>
</reference>
<dbReference type="eggNOG" id="ENOG5032NMX">
    <property type="taxonomic scope" value="Bacteria"/>
</dbReference>
<name>A0A017T077_9BACT</name>
<dbReference type="AlphaFoldDB" id="A0A017T077"/>
<gene>
    <name evidence="1" type="ORF">CAP_6714</name>
</gene>
<comment type="caution">
    <text evidence="1">The sequence shown here is derived from an EMBL/GenBank/DDBJ whole genome shotgun (WGS) entry which is preliminary data.</text>
</comment>
<evidence type="ECO:0000313" key="1">
    <source>
        <dbReference type="EMBL" id="EYF02603.1"/>
    </source>
</evidence>
<dbReference type="EMBL" id="ASRX01000058">
    <property type="protein sequence ID" value="EYF02603.1"/>
    <property type="molecule type" value="Genomic_DNA"/>
</dbReference>
<evidence type="ECO:0000313" key="2">
    <source>
        <dbReference type="Proteomes" id="UP000019678"/>
    </source>
</evidence>
<dbReference type="Proteomes" id="UP000019678">
    <property type="component" value="Unassembled WGS sequence"/>
</dbReference>
<accession>A0A017T077</accession>
<keyword evidence="2" id="KW-1185">Reference proteome</keyword>
<sequence length="126" mass="14174">MGSQRAHDAERWPARWTEALTVTKEETRMRWMRQMMALAFATGVLGLAAVGCEEAAEDAIDCPQICQTYRDCVDGEYNVDACRDDCEMQAEEDDAFRNSAKVCEACLDGKACDDQITCFDECPIER</sequence>
<proteinExistence type="predicted"/>